<dbReference type="GO" id="GO:0006145">
    <property type="term" value="P:purine nucleobase catabolic process"/>
    <property type="evidence" value="ECO:0007669"/>
    <property type="project" value="TreeGrafter"/>
</dbReference>
<dbReference type="PANTHER" id="PTHR43668">
    <property type="entry name" value="ALLANTOINASE"/>
    <property type="match status" value="1"/>
</dbReference>
<dbReference type="GO" id="GO:0005737">
    <property type="term" value="C:cytoplasm"/>
    <property type="evidence" value="ECO:0007669"/>
    <property type="project" value="TreeGrafter"/>
</dbReference>
<keyword evidence="2" id="KW-0479">Metal-binding</keyword>
<dbReference type="InterPro" id="IPR002195">
    <property type="entry name" value="Dihydroorotase_CS"/>
</dbReference>
<dbReference type="Pfam" id="PF01979">
    <property type="entry name" value="Amidohydro_1"/>
    <property type="match status" value="1"/>
</dbReference>
<dbReference type="PROSITE" id="PS00483">
    <property type="entry name" value="DIHYDROOROTASE_2"/>
    <property type="match status" value="1"/>
</dbReference>
<dbReference type="InterPro" id="IPR011059">
    <property type="entry name" value="Metal-dep_hydrolase_composite"/>
</dbReference>
<protein>
    <recommendedName>
        <fullName evidence="4">Amidohydrolase-related domain-containing protein</fullName>
    </recommendedName>
</protein>
<dbReference type="GO" id="GO:0046872">
    <property type="term" value="F:metal ion binding"/>
    <property type="evidence" value="ECO:0007669"/>
    <property type="project" value="UniProtKB-KW"/>
</dbReference>
<dbReference type="InterPro" id="IPR050138">
    <property type="entry name" value="DHOase/Allantoinase_Hydrolase"/>
</dbReference>
<dbReference type="SUPFAM" id="SSF51338">
    <property type="entry name" value="Composite domain of metallo-dependent hydrolases"/>
    <property type="match status" value="1"/>
</dbReference>
<proteinExistence type="predicted"/>
<feature type="domain" description="Amidohydrolase-related" evidence="4">
    <location>
        <begin position="85"/>
        <end position="336"/>
    </location>
</feature>
<evidence type="ECO:0000256" key="2">
    <source>
        <dbReference type="ARBA" id="ARBA00022723"/>
    </source>
</evidence>
<dbReference type="PANTHER" id="PTHR43668:SF4">
    <property type="entry name" value="ALLANTOINASE"/>
    <property type="match status" value="1"/>
</dbReference>
<evidence type="ECO:0000256" key="1">
    <source>
        <dbReference type="ARBA" id="ARBA00001947"/>
    </source>
</evidence>
<evidence type="ECO:0000259" key="4">
    <source>
        <dbReference type="Pfam" id="PF01979"/>
    </source>
</evidence>
<dbReference type="GO" id="GO:0004038">
    <property type="term" value="F:allantoinase activity"/>
    <property type="evidence" value="ECO:0007669"/>
    <property type="project" value="TreeGrafter"/>
</dbReference>
<comment type="cofactor">
    <cofactor evidence="1">
        <name>Zn(2+)</name>
        <dbReference type="ChEBI" id="CHEBI:29105"/>
    </cofactor>
</comment>
<organism evidence="5">
    <name type="scientific">marine metagenome</name>
    <dbReference type="NCBI Taxonomy" id="408172"/>
    <lineage>
        <taxon>unclassified sequences</taxon>
        <taxon>metagenomes</taxon>
        <taxon>ecological metagenomes</taxon>
    </lineage>
</organism>
<dbReference type="InterPro" id="IPR006680">
    <property type="entry name" value="Amidohydro-rel"/>
</dbReference>
<dbReference type="InterPro" id="IPR032466">
    <property type="entry name" value="Metal_Hydrolase"/>
</dbReference>
<gene>
    <name evidence="5" type="ORF">METZ01_LOCUS85462</name>
</gene>
<dbReference type="EMBL" id="UINC01007310">
    <property type="protein sequence ID" value="SVA32608.1"/>
    <property type="molecule type" value="Genomic_DNA"/>
</dbReference>
<keyword evidence="3" id="KW-0378">Hydrolase</keyword>
<dbReference type="Gene3D" id="2.30.40.10">
    <property type="entry name" value="Urease, subunit C, domain 1"/>
    <property type="match status" value="1"/>
</dbReference>
<reference evidence="5" key="1">
    <citation type="submission" date="2018-05" db="EMBL/GenBank/DDBJ databases">
        <authorList>
            <person name="Lanie J.A."/>
            <person name="Ng W.-L."/>
            <person name="Kazmierczak K.M."/>
            <person name="Andrzejewski T.M."/>
            <person name="Davidsen T.M."/>
            <person name="Wayne K.J."/>
            <person name="Tettelin H."/>
            <person name="Glass J.I."/>
            <person name="Rusch D."/>
            <person name="Podicherti R."/>
            <person name="Tsui H.-C.T."/>
            <person name="Winkler M.E."/>
        </authorList>
    </citation>
    <scope>NUCLEOTIDE SEQUENCE</scope>
</reference>
<evidence type="ECO:0000313" key="5">
    <source>
        <dbReference type="EMBL" id="SVA32608.1"/>
    </source>
</evidence>
<accession>A0A381UYC2</accession>
<name>A0A381UYC2_9ZZZZ</name>
<dbReference type="SUPFAM" id="SSF51556">
    <property type="entry name" value="Metallo-dependent hydrolases"/>
    <property type="match status" value="1"/>
</dbReference>
<dbReference type="AlphaFoldDB" id="A0A381UYC2"/>
<dbReference type="Gene3D" id="3.20.20.140">
    <property type="entry name" value="Metal-dependent hydrolases"/>
    <property type="match status" value="1"/>
</dbReference>
<evidence type="ECO:0000256" key="3">
    <source>
        <dbReference type="ARBA" id="ARBA00022801"/>
    </source>
</evidence>
<sequence length="358" mass="40461">MDMPNVVPPTLNEDLWNQKNRIAEQGSLANYSFYMGSSNTNIEEIKSIDPSQVCGLKVFMGTSTGNLLVDDQKALEDIFNFSPVLITTHCEDTPLITENEKKAYEKFGDNIPIELHEEIRSRQACLISTEKAIDLAQQFNSKLHVLHISTKDEIELFDAGPIENKKITSEVCIPHLLFSSSDYENLGSLIKCNPSIKANSDKTALRQALKKGVIDYVATDHAPHRLSEKEKSYINSPSGMPSVQHSFLAVLEMVHDGDIEITDVPKITSHNVAKRFEIKDRGFIKEGFWADLVLVNMNDLYEVKKEKIFYKCGWSPFESYTFKSRIVETIINGERVCSQGKILSDKIGQKLEFSRGYK</sequence>